<proteinExistence type="predicted"/>
<dbReference type="InterPro" id="IPR036812">
    <property type="entry name" value="NAD(P)_OxRdtase_dom_sf"/>
</dbReference>
<dbReference type="FunFam" id="3.20.20.100:FF:000004">
    <property type="entry name" value="Oxidoreductase, aldo/keto reductase"/>
    <property type="match status" value="1"/>
</dbReference>
<dbReference type="PROSITE" id="PS00062">
    <property type="entry name" value="ALDOKETO_REDUCTASE_2"/>
    <property type="match status" value="1"/>
</dbReference>
<dbReference type="AlphaFoldDB" id="A0A0U4BAB9"/>
<dbReference type="InterPro" id="IPR023210">
    <property type="entry name" value="NADP_OxRdtase_dom"/>
</dbReference>
<dbReference type="OrthoDB" id="3664926at2"/>
<feature type="domain" description="NADP-dependent oxidoreductase" evidence="2">
    <location>
        <begin position="15"/>
        <end position="311"/>
    </location>
</feature>
<keyword evidence="1" id="KW-0560">Oxidoreductase</keyword>
<dbReference type="Proteomes" id="UP000067689">
    <property type="component" value="Chromosome"/>
</dbReference>
<evidence type="ECO:0000313" key="4">
    <source>
        <dbReference type="Proteomes" id="UP000067689"/>
    </source>
</evidence>
<organism evidence="3 4">
    <name type="scientific">Aeromicrobium erythreum</name>
    <dbReference type="NCBI Taxonomy" id="2041"/>
    <lineage>
        <taxon>Bacteria</taxon>
        <taxon>Bacillati</taxon>
        <taxon>Actinomycetota</taxon>
        <taxon>Actinomycetes</taxon>
        <taxon>Propionibacteriales</taxon>
        <taxon>Nocardioidaceae</taxon>
        <taxon>Aeromicrobium</taxon>
    </lineage>
</organism>
<dbReference type="EMBL" id="CP011502">
    <property type="protein sequence ID" value="ALX04841.1"/>
    <property type="molecule type" value="Genomic_DNA"/>
</dbReference>
<dbReference type="RefSeq" id="WP_067857525.1">
    <property type="nucleotide sequence ID" value="NZ_CP011502.1"/>
</dbReference>
<keyword evidence="4" id="KW-1185">Reference proteome</keyword>
<dbReference type="SUPFAM" id="SSF51430">
    <property type="entry name" value="NAD(P)-linked oxidoreductase"/>
    <property type="match status" value="1"/>
</dbReference>
<dbReference type="InterPro" id="IPR020471">
    <property type="entry name" value="AKR"/>
</dbReference>
<protein>
    <submittedName>
        <fullName evidence="3">Aldo/keto reductase</fullName>
    </submittedName>
</protein>
<accession>A0A0U4BAB9</accession>
<dbReference type="PANTHER" id="PTHR43364:SF18">
    <property type="entry name" value="OXIDOREDUCTASE"/>
    <property type="match status" value="1"/>
</dbReference>
<dbReference type="STRING" id="2041.AERYTH_09090"/>
<gene>
    <name evidence="3" type="ORF">AERYTH_09090</name>
</gene>
<evidence type="ECO:0000313" key="3">
    <source>
        <dbReference type="EMBL" id="ALX04841.1"/>
    </source>
</evidence>
<dbReference type="PANTHER" id="PTHR43364">
    <property type="entry name" value="NADH-SPECIFIC METHYLGLYOXAL REDUCTASE-RELATED"/>
    <property type="match status" value="1"/>
</dbReference>
<dbReference type="Pfam" id="PF00248">
    <property type="entry name" value="Aldo_ket_red"/>
    <property type="match status" value="1"/>
</dbReference>
<dbReference type="PRINTS" id="PR00069">
    <property type="entry name" value="ALDKETRDTASE"/>
</dbReference>
<dbReference type="KEGG" id="aer:AERYTH_09090"/>
<dbReference type="InterPro" id="IPR050523">
    <property type="entry name" value="AKR_Detox_Biosynth"/>
</dbReference>
<name>A0A0U4BAB9_9ACTN</name>
<dbReference type="PATRIC" id="fig|2041.4.peg.1901"/>
<dbReference type="GO" id="GO:0016491">
    <property type="term" value="F:oxidoreductase activity"/>
    <property type="evidence" value="ECO:0007669"/>
    <property type="project" value="UniProtKB-KW"/>
</dbReference>
<dbReference type="InterPro" id="IPR018170">
    <property type="entry name" value="Aldo/ket_reductase_CS"/>
</dbReference>
<dbReference type="GO" id="GO:0005829">
    <property type="term" value="C:cytosol"/>
    <property type="evidence" value="ECO:0007669"/>
    <property type="project" value="UniProtKB-ARBA"/>
</dbReference>
<evidence type="ECO:0000256" key="1">
    <source>
        <dbReference type="ARBA" id="ARBA00023002"/>
    </source>
</evidence>
<evidence type="ECO:0000259" key="2">
    <source>
        <dbReference type="Pfam" id="PF00248"/>
    </source>
</evidence>
<reference evidence="3 4" key="1">
    <citation type="journal article" date="1991" name="Int. J. Syst. Bacteriol.">
        <title>Description of the erythromycin-producing bacterium Arthrobacter sp. strain NRRL B-3381 as Aeromicrobium erythreum gen. nov., sp. nov.</title>
        <authorList>
            <person name="Miller E.S."/>
            <person name="Woese C.R."/>
            <person name="Brenner S."/>
        </authorList>
    </citation>
    <scope>NUCLEOTIDE SEQUENCE [LARGE SCALE GENOMIC DNA]</scope>
    <source>
        <strain evidence="3 4">AR18</strain>
    </source>
</reference>
<sequence length="321" mass="34164">MQERQVGHSGLRVSRLGLGTMTFGSQVDEVEAEEQLDAFLDAGGTLIDTAPVYGEGRAEALVGDLVAKRGVRDQVVLAGKGVVGFRRGHAVTDASRGHLLAQLDASLRALRTDHLDLWQLHAWDPLTPWEETLSALEHAVTTGRVRYVGVSNFAGWQVGLAAATAARTLGPLLVAHQVEYSLLNRTVEEELVPAAEHLGLGHLAWSPLARGVLTGKYRTGTPADSRAASSQWSGFVAPYLNPDLAPVVDAVVRAAEGLDAAPAHVALAWVRDRPTVASTLVGARTTAQLRTALGSDALELPTEIIAALDDVSAPHTWEDER</sequence>
<dbReference type="Gene3D" id="3.20.20.100">
    <property type="entry name" value="NADP-dependent oxidoreductase domain"/>
    <property type="match status" value="1"/>
</dbReference>